<evidence type="ECO:0000313" key="2">
    <source>
        <dbReference type="Proteomes" id="UP000031982"/>
    </source>
</evidence>
<name>A0ABR5AYU9_BACBA</name>
<comment type="caution">
    <text evidence="1">The sequence shown here is derived from an EMBL/GenBank/DDBJ whole genome shotgun (WGS) entry which is preliminary data.</text>
</comment>
<organism evidence="1 2">
    <name type="scientific">Bacillus badius</name>
    <dbReference type="NCBI Taxonomy" id="1455"/>
    <lineage>
        <taxon>Bacteria</taxon>
        <taxon>Bacillati</taxon>
        <taxon>Bacillota</taxon>
        <taxon>Bacilli</taxon>
        <taxon>Bacillales</taxon>
        <taxon>Bacillaceae</taxon>
        <taxon>Pseudobacillus</taxon>
    </lineage>
</organism>
<gene>
    <name evidence="1" type="ORF">SD77_2367</name>
</gene>
<keyword evidence="2" id="KW-1185">Reference proteome</keyword>
<reference evidence="1 2" key="1">
    <citation type="submission" date="2015-01" db="EMBL/GenBank/DDBJ databases">
        <title>Genome Assembly of Bacillus badius MTCC 1458.</title>
        <authorList>
            <person name="Verma A."/>
            <person name="Khatri I."/>
            <person name="Mual P."/>
            <person name="Subramanian S."/>
            <person name="Krishnamurthi S."/>
        </authorList>
    </citation>
    <scope>NUCLEOTIDE SEQUENCE [LARGE SCALE GENOMIC DNA]</scope>
    <source>
        <strain evidence="1 2">MTCC 1458</strain>
    </source>
</reference>
<evidence type="ECO:0000313" key="1">
    <source>
        <dbReference type="EMBL" id="KIL79913.1"/>
    </source>
</evidence>
<proteinExistence type="predicted"/>
<sequence>MPLQKKESVIYERAFVSSGSQANPYVKLERESLTEKGA</sequence>
<protein>
    <submittedName>
        <fullName evidence="1">Uncharacterized protein</fullName>
    </submittedName>
</protein>
<dbReference type="Proteomes" id="UP000031982">
    <property type="component" value="Unassembled WGS sequence"/>
</dbReference>
<dbReference type="EMBL" id="JXLP01000002">
    <property type="protein sequence ID" value="KIL79913.1"/>
    <property type="molecule type" value="Genomic_DNA"/>
</dbReference>
<accession>A0ABR5AYU9</accession>